<dbReference type="OrthoDB" id="9814256at2"/>
<feature type="domain" description="PhoU" evidence="8">
    <location>
        <begin position="17"/>
        <end position="104"/>
    </location>
</feature>
<dbReference type="GO" id="GO:0006817">
    <property type="term" value="P:phosphate ion transport"/>
    <property type="evidence" value="ECO:0007669"/>
    <property type="project" value="UniProtKB-KW"/>
</dbReference>
<name>W6RZQ0_9CLOT</name>
<evidence type="ECO:0000256" key="4">
    <source>
        <dbReference type="ARBA" id="ARBA00022448"/>
    </source>
</evidence>
<dbReference type="Pfam" id="PF01895">
    <property type="entry name" value="PhoU"/>
    <property type="match status" value="2"/>
</dbReference>
<dbReference type="eggNOG" id="COG0704">
    <property type="taxonomic scope" value="Bacteria"/>
</dbReference>
<dbReference type="GO" id="GO:0030643">
    <property type="term" value="P:intracellular phosphate ion homeostasis"/>
    <property type="evidence" value="ECO:0007669"/>
    <property type="project" value="InterPro"/>
</dbReference>
<gene>
    <name evidence="9" type="primary">phoU</name>
    <name evidence="9" type="ORF">CM240_1936</name>
</gene>
<dbReference type="PANTHER" id="PTHR42930">
    <property type="entry name" value="PHOSPHATE-SPECIFIC TRANSPORT SYSTEM ACCESSORY PROTEIN PHOU"/>
    <property type="match status" value="1"/>
</dbReference>
<evidence type="ECO:0000256" key="1">
    <source>
        <dbReference type="ARBA" id="ARBA00004496"/>
    </source>
</evidence>
<evidence type="ECO:0000256" key="6">
    <source>
        <dbReference type="ARBA" id="ARBA00022592"/>
    </source>
</evidence>
<dbReference type="PIRSF" id="PIRSF003107">
    <property type="entry name" value="PhoU"/>
    <property type="match status" value="1"/>
</dbReference>
<dbReference type="NCBIfam" id="TIGR02135">
    <property type="entry name" value="phoU_full"/>
    <property type="match status" value="1"/>
</dbReference>
<reference evidence="9 10" key="1">
    <citation type="submission" date="2013-11" db="EMBL/GenBank/DDBJ databases">
        <title>Complete genome sequence of Clostridum sp. M2/40.</title>
        <authorList>
            <person name="Wibberg D."/>
            <person name="Puehler A."/>
            <person name="Schlueter A."/>
        </authorList>
    </citation>
    <scope>NUCLEOTIDE SEQUENCE [LARGE SCALE GENOMIC DNA]</scope>
    <source>
        <strain evidence="10">M2/40</strain>
    </source>
</reference>
<dbReference type="InterPro" id="IPR028366">
    <property type="entry name" value="PhoU"/>
</dbReference>
<evidence type="ECO:0000256" key="7">
    <source>
        <dbReference type="PIRNR" id="PIRNR003107"/>
    </source>
</evidence>
<dbReference type="AlphaFoldDB" id="W6RZQ0"/>
<sequence>MSRKAFDKSLHNMHNALLRMGSKVEKQLRTSIESLEKRDIELAKQVVKEDDKVDDMQKEIENMCISLIAMEHPLASDLRDVFSGIKIATDLERMGDHAVDIAKITKRISADNEIEIMPDLVNMTSIVIEMIKGCLDAYIDKNLDKCYEIANKDNQVDDIYKKVFKDIFAAMDKDKSFINEHSQFLFVCKYLERLGDRCTNICESTIYLITGKIEDLNE</sequence>
<evidence type="ECO:0000313" key="9">
    <source>
        <dbReference type="EMBL" id="CDM69094.1"/>
    </source>
</evidence>
<keyword evidence="4 7" id="KW-0813">Transport</keyword>
<dbReference type="SUPFAM" id="SSF109755">
    <property type="entry name" value="PhoU-like"/>
    <property type="match status" value="1"/>
</dbReference>
<dbReference type="Proteomes" id="UP000019426">
    <property type="component" value="Chromosome M2/40_rep1"/>
</dbReference>
<dbReference type="RefSeq" id="WP_044038768.1">
    <property type="nucleotide sequence ID" value="NZ_HG917868.1"/>
</dbReference>
<dbReference type="InterPro" id="IPR026022">
    <property type="entry name" value="PhoU_dom"/>
</dbReference>
<dbReference type="FunFam" id="1.20.58.220:FF:000004">
    <property type="entry name" value="Phosphate-specific transport system accessory protein PhoU"/>
    <property type="match status" value="1"/>
</dbReference>
<dbReference type="InterPro" id="IPR038078">
    <property type="entry name" value="PhoU-like_sf"/>
</dbReference>
<comment type="similarity">
    <text evidence="2 7">Belongs to the PhoU family.</text>
</comment>
<evidence type="ECO:0000256" key="2">
    <source>
        <dbReference type="ARBA" id="ARBA00008107"/>
    </source>
</evidence>
<comment type="function">
    <text evidence="7">Plays a role in the regulation of phosphate uptake.</text>
</comment>
<dbReference type="Gene3D" id="1.20.58.220">
    <property type="entry name" value="Phosphate transport system protein phou homolog 2, domain 2"/>
    <property type="match status" value="1"/>
</dbReference>
<dbReference type="HOGENOM" id="CLU_078518_3_0_9"/>
<dbReference type="PANTHER" id="PTHR42930:SF3">
    <property type="entry name" value="PHOSPHATE-SPECIFIC TRANSPORT SYSTEM ACCESSORY PROTEIN PHOU"/>
    <property type="match status" value="1"/>
</dbReference>
<dbReference type="STRING" id="1216932.CM240_1936"/>
<evidence type="ECO:0000259" key="8">
    <source>
        <dbReference type="Pfam" id="PF01895"/>
    </source>
</evidence>
<organism evidence="9 10">
    <name type="scientific">Clostridium bornimense</name>
    <dbReference type="NCBI Taxonomy" id="1216932"/>
    <lineage>
        <taxon>Bacteria</taxon>
        <taxon>Bacillati</taxon>
        <taxon>Bacillota</taxon>
        <taxon>Clostridia</taxon>
        <taxon>Eubacteriales</taxon>
        <taxon>Clostridiaceae</taxon>
        <taxon>Clostridium</taxon>
    </lineage>
</organism>
<comment type="subcellular location">
    <subcellularLocation>
        <location evidence="1 7">Cytoplasm</location>
    </subcellularLocation>
</comment>
<dbReference type="GO" id="GO:0005737">
    <property type="term" value="C:cytoplasm"/>
    <property type="evidence" value="ECO:0007669"/>
    <property type="project" value="UniProtKB-SubCell"/>
</dbReference>
<evidence type="ECO:0000256" key="5">
    <source>
        <dbReference type="ARBA" id="ARBA00022490"/>
    </source>
</evidence>
<protein>
    <recommendedName>
        <fullName evidence="7">Phosphate-specific transport system accessory protein PhoU</fullName>
    </recommendedName>
</protein>
<dbReference type="KEGG" id="clt:CM240_1936"/>
<keyword evidence="10" id="KW-1185">Reference proteome</keyword>
<accession>W6RZQ0</accession>
<keyword evidence="6 7" id="KW-0592">Phosphate transport</keyword>
<feature type="domain" description="PhoU" evidence="8">
    <location>
        <begin position="121"/>
        <end position="204"/>
    </location>
</feature>
<keyword evidence="5 7" id="KW-0963">Cytoplasm</keyword>
<comment type="subunit">
    <text evidence="3 7">Homodimer.</text>
</comment>
<evidence type="ECO:0000256" key="3">
    <source>
        <dbReference type="ARBA" id="ARBA00011738"/>
    </source>
</evidence>
<dbReference type="EMBL" id="HG917868">
    <property type="protein sequence ID" value="CDM69094.1"/>
    <property type="molecule type" value="Genomic_DNA"/>
</dbReference>
<dbReference type="PATRIC" id="fig|1216932.3.peg.1935"/>
<proteinExistence type="inferred from homology"/>
<evidence type="ECO:0000313" key="10">
    <source>
        <dbReference type="Proteomes" id="UP000019426"/>
    </source>
</evidence>
<dbReference type="GO" id="GO:0045936">
    <property type="term" value="P:negative regulation of phosphate metabolic process"/>
    <property type="evidence" value="ECO:0007669"/>
    <property type="project" value="InterPro"/>
</dbReference>